<comment type="caution">
    <text evidence="3">The sequence shown here is derived from an EMBL/GenBank/DDBJ whole genome shotgun (WGS) entry which is preliminary data.</text>
</comment>
<gene>
    <name evidence="3" type="ORF">H9717_11485</name>
</gene>
<keyword evidence="1" id="KW-1133">Transmembrane helix</keyword>
<organism evidence="3 4">
    <name type="scientific">Candidatus Eisenbergiella merdipullorum</name>
    <dbReference type="NCBI Taxonomy" id="2838553"/>
    <lineage>
        <taxon>Bacteria</taxon>
        <taxon>Bacillati</taxon>
        <taxon>Bacillota</taxon>
        <taxon>Clostridia</taxon>
        <taxon>Lachnospirales</taxon>
        <taxon>Lachnospiraceae</taxon>
        <taxon>Eisenbergiella</taxon>
    </lineage>
</organism>
<dbReference type="SUPFAM" id="SSF53756">
    <property type="entry name" value="UDP-Glycosyltransferase/glycogen phosphorylase"/>
    <property type="match status" value="1"/>
</dbReference>
<feature type="domain" description="Glycosyl transferase family 1" evidence="2">
    <location>
        <begin position="173"/>
        <end position="329"/>
    </location>
</feature>
<evidence type="ECO:0000313" key="3">
    <source>
        <dbReference type="EMBL" id="HJA93714.1"/>
    </source>
</evidence>
<reference evidence="3" key="1">
    <citation type="journal article" date="2021" name="PeerJ">
        <title>Extensive microbial diversity within the chicken gut microbiome revealed by metagenomics and culture.</title>
        <authorList>
            <person name="Gilroy R."/>
            <person name="Ravi A."/>
            <person name="Getino M."/>
            <person name="Pursley I."/>
            <person name="Horton D.L."/>
            <person name="Alikhan N.F."/>
            <person name="Baker D."/>
            <person name="Gharbi K."/>
            <person name="Hall N."/>
            <person name="Watson M."/>
            <person name="Adriaenssens E.M."/>
            <person name="Foster-Nyarko E."/>
            <person name="Jarju S."/>
            <person name="Secka A."/>
            <person name="Antonio M."/>
            <person name="Oren A."/>
            <person name="Chaudhuri R.R."/>
            <person name="La Ragione R."/>
            <person name="Hildebrand F."/>
            <person name="Pallen M.J."/>
        </authorList>
    </citation>
    <scope>NUCLEOTIDE SEQUENCE</scope>
    <source>
        <strain evidence="3">CHK179-7159</strain>
    </source>
</reference>
<feature type="transmembrane region" description="Helical" evidence="1">
    <location>
        <begin position="84"/>
        <end position="104"/>
    </location>
</feature>
<dbReference type="AlphaFoldDB" id="A0A9D2I8C8"/>
<name>A0A9D2I8C8_9FIRM</name>
<evidence type="ECO:0000313" key="4">
    <source>
        <dbReference type="Proteomes" id="UP000886858"/>
    </source>
</evidence>
<dbReference type="EMBL" id="DWYY01000124">
    <property type="protein sequence ID" value="HJA93714.1"/>
    <property type="molecule type" value="Genomic_DNA"/>
</dbReference>
<evidence type="ECO:0000259" key="2">
    <source>
        <dbReference type="Pfam" id="PF00534"/>
    </source>
</evidence>
<proteinExistence type="predicted"/>
<keyword evidence="3" id="KW-0808">Transferase</keyword>
<dbReference type="InterPro" id="IPR001296">
    <property type="entry name" value="Glyco_trans_1"/>
</dbReference>
<keyword evidence="1" id="KW-0812">Transmembrane</keyword>
<protein>
    <submittedName>
        <fullName evidence="3">Glycosyltransferase</fullName>
        <ecNumber evidence="3">2.4.-.-</ecNumber>
    </submittedName>
</protein>
<dbReference type="GO" id="GO:0016757">
    <property type="term" value="F:glycosyltransferase activity"/>
    <property type="evidence" value="ECO:0007669"/>
    <property type="project" value="UniProtKB-KW"/>
</dbReference>
<accession>A0A9D2I8C8</accession>
<keyword evidence="3" id="KW-0328">Glycosyltransferase</keyword>
<evidence type="ECO:0000256" key="1">
    <source>
        <dbReference type="SAM" id="Phobius"/>
    </source>
</evidence>
<dbReference type="PANTHER" id="PTHR12526">
    <property type="entry name" value="GLYCOSYLTRANSFERASE"/>
    <property type="match status" value="1"/>
</dbReference>
<dbReference type="PANTHER" id="PTHR12526:SF636">
    <property type="entry name" value="BLL3647 PROTEIN"/>
    <property type="match status" value="1"/>
</dbReference>
<keyword evidence="1" id="KW-0472">Membrane</keyword>
<dbReference type="Pfam" id="PF00534">
    <property type="entry name" value="Glycos_transf_1"/>
    <property type="match status" value="1"/>
</dbReference>
<dbReference type="Proteomes" id="UP000886858">
    <property type="component" value="Unassembled WGS sequence"/>
</dbReference>
<dbReference type="EC" id="2.4.-.-" evidence="3"/>
<reference evidence="3" key="2">
    <citation type="submission" date="2021-04" db="EMBL/GenBank/DDBJ databases">
        <authorList>
            <person name="Gilroy R."/>
        </authorList>
    </citation>
    <scope>NUCLEOTIDE SEQUENCE</scope>
    <source>
        <strain evidence="3">CHK179-7159</strain>
    </source>
</reference>
<dbReference type="Gene3D" id="3.40.50.2000">
    <property type="entry name" value="Glycogen Phosphorylase B"/>
    <property type="match status" value="2"/>
</dbReference>
<sequence>MKIVFVIPNMTGGGTERVISLFANEYAKRGMDVAIMMFAGDECAYAVDPKVELVCVSPQSHGNARVRLERLKHMRAYFKKNNGCYIFSFSTMGTVFGALAAAGLHCPMLVAERTDPRSSGHDLIRNLAYRRARWLVVQTEESLNYLPASFRKKAYRLPNPVDETVPPPFVGERLKRVVYLGRLEPEKNPMLLLEAFALFEKSFPEYRLEYYGAGSLEPELRRRAEELRLTSRVVWHGFCRDAKQQIVDAGIFVLPSNYEGISNAMVEAMAMGLPVIATDCPIGGAASYIRDGENGILVPVGDAPRMADAMKRIAGDPGLAARLSENARKLREECPVDKVADRLLEIAGIKG</sequence>